<evidence type="ECO:0000313" key="1">
    <source>
        <dbReference type="EnsemblPlants" id="Bo7g007210.1"/>
    </source>
</evidence>
<dbReference type="EnsemblPlants" id="Bo7g007210.1">
    <property type="protein sequence ID" value="Bo7g007210.1"/>
    <property type="gene ID" value="Bo7g007210"/>
</dbReference>
<dbReference type="Proteomes" id="UP000032141">
    <property type="component" value="Chromosome C7"/>
</dbReference>
<dbReference type="HOGENOM" id="CLU_2691212_0_0_1"/>
<dbReference type="AlphaFoldDB" id="A0A0D3D2R6"/>
<proteinExistence type="predicted"/>
<keyword evidence="2" id="KW-1185">Reference proteome</keyword>
<reference evidence="1 2" key="1">
    <citation type="journal article" date="2014" name="Genome Biol.">
        <title>Transcriptome and methylome profiling reveals relics of genome dominance in the mesopolyploid Brassica oleracea.</title>
        <authorList>
            <person name="Parkin I.A."/>
            <person name="Koh C."/>
            <person name="Tang H."/>
            <person name="Robinson S.J."/>
            <person name="Kagale S."/>
            <person name="Clarke W.E."/>
            <person name="Town C.D."/>
            <person name="Nixon J."/>
            <person name="Krishnakumar V."/>
            <person name="Bidwell S.L."/>
            <person name="Denoeud F."/>
            <person name="Belcram H."/>
            <person name="Links M.G."/>
            <person name="Just J."/>
            <person name="Clarke C."/>
            <person name="Bender T."/>
            <person name="Huebert T."/>
            <person name="Mason A.S."/>
            <person name="Pires J.C."/>
            <person name="Barker G."/>
            <person name="Moore J."/>
            <person name="Walley P.G."/>
            <person name="Manoli S."/>
            <person name="Batley J."/>
            <person name="Edwards D."/>
            <person name="Nelson M.N."/>
            <person name="Wang X."/>
            <person name="Paterson A.H."/>
            <person name="King G."/>
            <person name="Bancroft I."/>
            <person name="Chalhoub B."/>
            <person name="Sharpe A.G."/>
        </authorList>
    </citation>
    <scope>NUCLEOTIDE SEQUENCE</scope>
    <source>
        <strain evidence="1 2">cv. TO1000</strain>
    </source>
</reference>
<accession>A0A0D3D2R6</accession>
<reference evidence="1" key="2">
    <citation type="submission" date="2015-03" db="UniProtKB">
        <authorList>
            <consortium name="EnsemblPlants"/>
        </authorList>
    </citation>
    <scope>IDENTIFICATION</scope>
</reference>
<sequence>MSAILLNATQLFPAAFKPSLALEFDWDNDTRGEDLEPAGGRLYLLDCSFLISSRCNNFWFAPDTDMLCSVTWML</sequence>
<dbReference type="Gramene" id="Bo7g007210.1">
    <property type="protein sequence ID" value="Bo7g007210.1"/>
    <property type="gene ID" value="Bo7g007210"/>
</dbReference>
<name>A0A0D3D2R6_BRAOL</name>
<protein>
    <submittedName>
        <fullName evidence="1">Uncharacterized protein</fullName>
    </submittedName>
</protein>
<evidence type="ECO:0000313" key="2">
    <source>
        <dbReference type="Proteomes" id="UP000032141"/>
    </source>
</evidence>
<organism evidence="1 2">
    <name type="scientific">Brassica oleracea var. oleracea</name>
    <dbReference type="NCBI Taxonomy" id="109376"/>
    <lineage>
        <taxon>Eukaryota</taxon>
        <taxon>Viridiplantae</taxon>
        <taxon>Streptophyta</taxon>
        <taxon>Embryophyta</taxon>
        <taxon>Tracheophyta</taxon>
        <taxon>Spermatophyta</taxon>
        <taxon>Magnoliopsida</taxon>
        <taxon>eudicotyledons</taxon>
        <taxon>Gunneridae</taxon>
        <taxon>Pentapetalae</taxon>
        <taxon>rosids</taxon>
        <taxon>malvids</taxon>
        <taxon>Brassicales</taxon>
        <taxon>Brassicaceae</taxon>
        <taxon>Brassiceae</taxon>
        <taxon>Brassica</taxon>
    </lineage>
</organism>